<feature type="domain" description="Pycsar effector protein" evidence="10">
    <location>
        <begin position="234"/>
        <end position="391"/>
    </location>
</feature>
<comment type="subcellular location">
    <subcellularLocation>
        <location evidence="1">Cell membrane</location>
    </subcellularLocation>
</comment>
<keyword evidence="6" id="KW-0051">Antiviral defense</keyword>
<feature type="transmembrane region" description="Helical" evidence="8">
    <location>
        <begin position="279"/>
        <end position="299"/>
    </location>
</feature>
<feature type="transmembrane region" description="Helical" evidence="8">
    <location>
        <begin position="248"/>
        <end position="267"/>
    </location>
</feature>
<dbReference type="KEGG" id="mlil:QLS71_009660"/>
<dbReference type="InterPro" id="IPR006674">
    <property type="entry name" value="HD_domain"/>
</dbReference>
<keyword evidence="12" id="KW-1185">Reference proteome</keyword>
<dbReference type="EMBL" id="CP155618">
    <property type="protein sequence ID" value="XBL12604.1"/>
    <property type="molecule type" value="Genomic_DNA"/>
</dbReference>
<keyword evidence="4" id="KW-0547">Nucleotide-binding</keyword>
<dbReference type="AlphaFoldDB" id="A0AAU7EAF6"/>
<keyword evidence="3 8" id="KW-0812">Transmembrane</keyword>
<dbReference type="Gene3D" id="1.10.3210.10">
    <property type="entry name" value="Hypothetical protein af1432"/>
    <property type="match status" value="1"/>
</dbReference>
<organism evidence="11 12">
    <name type="scientific">Mariniflexile litorale</name>
    <dbReference type="NCBI Taxonomy" id="3045158"/>
    <lineage>
        <taxon>Bacteria</taxon>
        <taxon>Pseudomonadati</taxon>
        <taxon>Bacteroidota</taxon>
        <taxon>Flavobacteriia</taxon>
        <taxon>Flavobacteriales</taxon>
        <taxon>Flavobacteriaceae</taxon>
        <taxon>Mariniflexile</taxon>
    </lineage>
</organism>
<evidence type="ECO:0000256" key="8">
    <source>
        <dbReference type="SAM" id="Phobius"/>
    </source>
</evidence>
<dbReference type="SUPFAM" id="SSF109604">
    <property type="entry name" value="HD-domain/PDEase-like"/>
    <property type="match status" value="1"/>
</dbReference>
<evidence type="ECO:0000256" key="3">
    <source>
        <dbReference type="ARBA" id="ARBA00022692"/>
    </source>
</evidence>
<evidence type="ECO:0000256" key="2">
    <source>
        <dbReference type="ARBA" id="ARBA00022475"/>
    </source>
</evidence>
<proteinExistence type="predicted"/>
<accession>A0AAU7EAF6</accession>
<dbReference type="CDD" id="cd00077">
    <property type="entry name" value="HDc"/>
    <property type="match status" value="1"/>
</dbReference>
<dbReference type="GO" id="GO:0005886">
    <property type="term" value="C:plasma membrane"/>
    <property type="evidence" value="ECO:0007669"/>
    <property type="project" value="UniProtKB-SubCell"/>
</dbReference>
<evidence type="ECO:0000313" key="11">
    <source>
        <dbReference type="EMBL" id="XBL12604.1"/>
    </source>
</evidence>
<protein>
    <submittedName>
        <fullName evidence="11">Pycsar system effector family protein</fullName>
    </submittedName>
</protein>
<name>A0AAU7EAF6_9FLAO</name>
<keyword evidence="5 8" id="KW-1133">Transmembrane helix</keyword>
<dbReference type="GO" id="GO:0000166">
    <property type="term" value="F:nucleotide binding"/>
    <property type="evidence" value="ECO:0007669"/>
    <property type="project" value="UniProtKB-KW"/>
</dbReference>
<gene>
    <name evidence="11" type="ORF">QLS71_009660</name>
</gene>
<dbReference type="Pfam" id="PF01966">
    <property type="entry name" value="HD"/>
    <property type="match status" value="1"/>
</dbReference>
<evidence type="ECO:0000256" key="7">
    <source>
        <dbReference type="ARBA" id="ARBA00023136"/>
    </source>
</evidence>
<dbReference type="GO" id="GO:0051607">
    <property type="term" value="P:defense response to virus"/>
    <property type="evidence" value="ECO:0007669"/>
    <property type="project" value="UniProtKB-KW"/>
</dbReference>
<keyword evidence="2" id="KW-1003">Cell membrane</keyword>
<evidence type="ECO:0000256" key="1">
    <source>
        <dbReference type="ARBA" id="ARBA00004236"/>
    </source>
</evidence>
<evidence type="ECO:0000259" key="10">
    <source>
        <dbReference type="Pfam" id="PF18967"/>
    </source>
</evidence>
<dbReference type="InterPro" id="IPR043760">
    <property type="entry name" value="PycTM_dom"/>
</dbReference>
<feature type="transmembrane region" description="Helical" evidence="8">
    <location>
        <begin position="373"/>
        <end position="393"/>
    </location>
</feature>
<dbReference type="Pfam" id="PF18967">
    <property type="entry name" value="PycTM"/>
    <property type="match status" value="1"/>
</dbReference>
<evidence type="ECO:0000259" key="9">
    <source>
        <dbReference type="Pfam" id="PF01966"/>
    </source>
</evidence>
<evidence type="ECO:0000256" key="6">
    <source>
        <dbReference type="ARBA" id="ARBA00023118"/>
    </source>
</evidence>
<keyword evidence="7 8" id="KW-0472">Membrane</keyword>
<evidence type="ECO:0000313" key="12">
    <source>
        <dbReference type="Proteomes" id="UP001224325"/>
    </source>
</evidence>
<reference evidence="11" key="1">
    <citation type="submission" date="2024-04" db="EMBL/GenBank/DDBJ databases">
        <title>Mariniflexile litorale, isolated from the shallow sediments of the Sea of Japan.</title>
        <authorList>
            <person name="Romanenko L."/>
            <person name="Isaeva M."/>
        </authorList>
    </citation>
    <scope>NUCLEOTIDE SEQUENCE [LARGE SCALE GENOMIC DNA]</scope>
    <source>
        <strain evidence="11">KMM 9835</strain>
    </source>
</reference>
<evidence type="ECO:0000256" key="4">
    <source>
        <dbReference type="ARBA" id="ARBA00022741"/>
    </source>
</evidence>
<dbReference type="RefSeq" id="WP_308990966.1">
    <property type="nucleotide sequence ID" value="NZ_CP155618.1"/>
</dbReference>
<sequence length="398" mass="45386">MDNLVAEAEKHVIHLLNTKLSSHFIYHNLAHTQLVVEKVKELSDLSNLNESEKESLILAAWFHDTGYTESTDKHEEKSVAIAEAFLKNQNTSEETINTVTHLILATVMGYEPKNISEQIIRDADCSHIGSKDFSDISELLRKEWELSCDKTLTESEWLQENINFLTKNHRFYSEAAATNWTATKSKNISKLLKLQNKTKQNSVKLKHKKAELNFKKNKVELPERGIETMFRVTLKNHITLSNIADTKANILLSVNAIIVSLVLSNLVSKLDNASNEYLIIPTVVFVLFTVVSIILSILATRPNVTSGKFTKEDVANKKVNLLFFGNFHKMSLKDFEWAMGEMMLDRDYLYSSMKKDLYFLGLVLDKKYKILRLTYSVFMVGIIISVIAFAVAFKLNAR</sequence>
<evidence type="ECO:0000256" key="5">
    <source>
        <dbReference type="ARBA" id="ARBA00022989"/>
    </source>
</evidence>
<dbReference type="InterPro" id="IPR003607">
    <property type="entry name" value="HD/PDEase_dom"/>
</dbReference>
<feature type="domain" description="HD" evidence="9">
    <location>
        <begin position="30"/>
        <end position="125"/>
    </location>
</feature>
<dbReference type="Proteomes" id="UP001224325">
    <property type="component" value="Chromosome"/>
</dbReference>